<evidence type="ECO:0000256" key="2">
    <source>
        <dbReference type="ARBA" id="ARBA00022525"/>
    </source>
</evidence>
<comment type="caution">
    <text evidence="7">Lacks conserved residue(s) required for the propagation of feature annotation.</text>
</comment>
<feature type="disulfide bond" evidence="7">
    <location>
        <begin position="194"/>
        <end position="204"/>
    </location>
</feature>
<evidence type="ECO:0000313" key="11">
    <source>
        <dbReference type="Proteomes" id="UP000007151"/>
    </source>
</evidence>
<comment type="caution">
    <text evidence="10">The sequence shown here is derived from an EMBL/GenBank/DDBJ whole genome shotgun (WGS) entry which is preliminary data.</text>
</comment>
<feature type="disulfide bond" evidence="7">
    <location>
        <begin position="1751"/>
        <end position="1769"/>
    </location>
</feature>
<feature type="disulfide bond" evidence="7">
    <location>
        <begin position="80"/>
        <end position="95"/>
    </location>
</feature>
<evidence type="ECO:0000256" key="5">
    <source>
        <dbReference type="ARBA" id="ARBA00023157"/>
    </source>
</evidence>
<feature type="region of interest" description="Disordered" evidence="8">
    <location>
        <begin position="1236"/>
        <end position="1265"/>
    </location>
</feature>
<feature type="disulfide bond" evidence="7">
    <location>
        <begin position="1741"/>
        <end position="1756"/>
    </location>
</feature>
<feature type="site" description="Reactive bond" evidence="7">
    <location>
        <begin position="206"/>
        <end position="207"/>
    </location>
</feature>
<comment type="subcellular location">
    <subcellularLocation>
        <location evidence="1">Secreted</location>
    </subcellularLocation>
</comment>
<reference evidence="10 11" key="1">
    <citation type="journal article" date="2011" name="Cell">
        <title>The monarch butterfly genome yields insights into long-distance migration.</title>
        <authorList>
            <person name="Zhan S."/>
            <person name="Merlin C."/>
            <person name="Boore J.L."/>
            <person name="Reppert S.M."/>
        </authorList>
    </citation>
    <scope>NUCLEOTIDE SEQUENCE [LARGE SCALE GENOMIC DNA]</scope>
    <source>
        <strain evidence="10">F-2</strain>
    </source>
</reference>
<feature type="site" description="Reactive bond" evidence="7">
    <location>
        <begin position="105"/>
        <end position="106"/>
    </location>
</feature>
<dbReference type="Proteomes" id="UP000007151">
    <property type="component" value="Unassembled WGS sequence"/>
</dbReference>
<organism evidence="10 11">
    <name type="scientific">Danaus plexippus plexippus</name>
    <dbReference type="NCBI Taxonomy" id="278856"/>
    <lineage>
        <taxon>Eukaryota</taxon>
        <taxon>Metazoa</taxon>
        <taxon>Ecdysozoa</taxon>
        <taxon>Arthropoda</taxon>
        <taxon>Hexapoda</taxon>
        <taxon>Insecta</taxon>
        <taxon>Pterygota</taxon>
        <taxon>Neoptera</taxon>
        <taxon>Endopterygota</taxon>
        <taxon>Lepidoptera</taxon>
        <taxon>Glossata</taxon>
        <taxon>Ditrysia</taxon>
        <taxon>Papilionoidea</taxon>
        <taxon>Nymphalidae</taxon>
        <taxon>Danainae</taxon>
        <taxon>Danaini</taxon>
        <taxon>Danaina</taxon>
        <taxon>Danaus</taxon>
        <taxon>Danaus</taxon>
    </lineage>
</organism>
<keyword evidence="3 7" id="KW-0646">Protease inhibitor</keyword>
<feature type="region of interest" description="Disordered" evidence="8">
    <location>
        <begin position="1146"/>
        <end position="1171"/>
    </location>
</feature>
<protein>
    <submittedName>
        <fullName evidence="10">Pacifastin light chain</fullName>
    </submittedName>
</protein>
<dbReference type="GO" id="GO:0004867">
    <property type="term" value="F:serine-type endopeptidase inhibitor activity"/>
    <property type="evidence" value="ECO:0007669"/>
    <property type="project" value="UniProtKB-UniRule"/>
</dbReference>
<dbReference type="GO" id="GO:0005576">
    <property type="term" value="C:extracellular region"/>
    <property type="evidence" value="ECO:0007669"/>
    <property type="project" value="UniProtKB-SubCell"/>
</dbReference>
<dbReference type="Pfam" id="PF05375">
    <property type="entry name" value="Pacifastin_I"/>
    <property type="match status" value="3"/>
</dbReference>
<evidence type="ECO:0000256" key="7">
    <source>
        <dbReference type="PROSITE-ProRule" id="PRU00776"/>
    </source>
</evidence>
<evidence type="ECO:0000256" key="1">
    <source>
        <dbReference type="ARBA" id="ARBA00004613"/>
    </source>
</evidence>
<accession>A0A212F584</accession>
<feature type="region of interest" description="Disordered" evidence="8">
    <location>
        <begin position="1186"/>
        <end position="1217"/>
    </location>
</feature>
<feature type="domain" description="Pacifastin" evidence="9">
    <location>
        <begin position="77"/>
        <end position="111"/>
    </location>
</feature>
<evidence type="ECO:0000256" key="8">
    <source>
        <dbReference type="SAM" id="MobiDB-lite"/>
    </source>
</evidence>
<keyword evidence="11" id="KW-1185">Reference proteome</keyword>
<feature type="compositionally biased region" description="Basic and acidic residues" evidence="8">
    <location>
        <begin position="1253"/>
        <end position="1265"/>
    </location>
</feature>
<proteinExistence type="inferred from homology"/>
<dbReference type="InParanoid" id="A0A212F584"/>
<dbReference type="PROSITE" id="PS51446">
    <property type="entry name" value="PACIFASTIN"/>
    <property type="match status" value="3"/>
</dbReference>
<feature type="disulfide bond" evidence="7">
    <location>
        <begin position="90"/>
        <end position="108"/>
    </location>
</feature>
<feature type="disulfide bond" evidence="7">
    <location>
        <begin position="93"/>
        <end position="103"/>
    </location>
</feature>
<keyword evidence="4 7" id="KW-0722">Serine protease inhibitor</keyword>
<feature type="compositionally biased region" description="Basic residues" evidence="8">
    <location>
        <begin position="30"/>
        <end position="42"/>
    </location>
</feature>
<feature type="compositionally biased region" description="Basic and acidic residues" evidence="8">
    <location>
        <begin position="14"/>
        <end position="29"/>
    </location>
</feature>
<dbReference type="InterPro" id="IPR036201">
    <property type="entry name" value="Pacifastin_dom_sf"/>
</dbReference>
<feature type="compositionally biased region" description="Polar residues" evidence="8">
    <location>
        <begin position="1"/>
        <end position="13"/>
    </location>
</feature>
<evidence type="ECO:0000256" key="4">
    <source>
        <dbReference type="ARBA" id="ARBA00022900"/>
    </source>
</evidence>
<keyword evidence="5 7" id="KW-1015">Disulfide bond</keyword>
<gene>
    <name evidence="10" type="ORF">KGM_215529</name>
</gene>
<dbReference type="EMBL" id="AGBW02010222">
    <property type="protein sequence ID" value="OWR48895.1"/>
    <property type="molecule type" value="Genomic_DNA"/>
</dbReference>
<feature type="domain" description="Pacifastin" evidence="9">
    <location>
        <begin position="178"/>
        <end position="212"/>
    </location>
</feature>
<dbReference type="InterPro" id="IPR008037">
    <property type="entry name" value="Pacifastin_dom"/>
</dbReference>
<evidence type="ECO:0000313" key="10">
    <source>
        <dbReference type="EMBL" id="OWR48895.1"/>
    </source>
</evidence>
<keyword evidence="2" id="KW-0964">Secreted</keyword>
<sequence length="1776" mass="201450">MACVQNPVSNPSKVTKEYLRSETKGSDVKQKKKSNKKEKVRKRAVLPKLPKGRLSDQDIAEIEGRSEYELPQLPHVGVECEPGQSYLVECNVCFCSERRDLFCTMKYCLNVKSYSENALAEYEGKPCVSDFKKYCMNCKCVNKKSSCNLLKNCNSIMTGRQLLTDGDHVVKLALDVKKDHCTPNVTYKVHCNDCYCQPEGDLRCTQKMCLTYSQTKQLQDREEYLEKHGTCKPSSYFTLNGRLCYCDYLGRWSETNCKIIARRQSCQPGQTIWQGCHRCTCQRNGQLSCSNDCQLDAARPHDFLDYGSICTPYRSYYVNCSLCFCPASGLTFSAQCVSDSSCSVDPNTSDIQILAKASQCIPNVMYLFPCIQCLCSETGYFILDKCLEKCQSQVKPQRRCIPGSLYRKDCLVCRCPDDSIPDEKLCVKGLCHKNKHLYSLRSTPNRCVPHTFTKPVCLYCDCGSEGTVNEDSCLELDCSKALEFKTYTETETCNPGELVSICIECFCLNDGRTKNIYCTRVCTYQSKLNVLEKLLNHSLTDVSLIDKSKITKARTGEDCKRNTLYIDEGRYCLCSNNMDGSLKFCTSFVENIAKVAETTKLLSKNHIDITQDCESNTLVDFDCNTCYCNKNGKIDPKWCTDDDCEAKRIVEESHKVVPGSISKIKCNFCICPDSGELKERVCTKNICEDNKAMMYEKFTCEPLAYYEVDCNICYCPQDGLKNVAMCSKNQCEKSFLRSTECIPGNLFSDECNVCVCPPNGNKIDKVCMNHTCSLPPWNTIILSHTLVEQQINKDPTRSLDLCYPGEEFVMGCKLCVCPDLGLKVYATCESVLCKDNFMSFRNISKDDGGRTSDNSENESNFLYHSRQKREDINTCFHLNISHSAERKDCTPGTTYIIRCKQCICPYIGNINNFCRPLPKSTFCEEAYPGFNYLPMGRRNRANTSTTDSNSKVYTVTVKHLNHTVHKCDEPGTFRDECHICQCENNIIIEEHCFKSDAKNCSDGQNYECDPNRIYKGKNITCACSSNGLWLEKDCEGYLDPRGEPDCEPNTYTFLDCNVCLCGPDGRINKNRCTKHDCEPIITRRSKSIIGTCRVNTFYSLAPCQFCYCVNKHKLVCNAAPKTEKVVLGKFELNQCGGNILKEISDLMPEKPLRSGKTSKKDKSKTAKSNKATTVLDIGTNIRSIDDKTDKSDEVQTGAKHQNKKKHRNKDGVKKDKYVKKKTSEAIVDDGWSDYSEEKQKKKNNSKKSKSFHTKTESNPETGDKEENNLLTINLPYVLDRVLNMVLRKSMVSLESALPQKLWSERCTKNSIALNDCNWCWCDVRQRFQCKARICEEVDMFGHFKDAIRDIDVGMEGHGSWRSSMTPCTPGVHYRRGDVLCLCDEDGNWPNPVCRDIFRVLHAVEVHRDTVNKTCTPSKLYLIGCNVCFCSSSGILDPEFCTKQECQEDDPALPENRQITQSDYEKISEVYARCDSDEAYELGCRKCICLKNNRLICNDCSKEQTTVTEKPLYRKRRRKRRRKRIRNTRFGLCEGKYPKEKFSLGCSTCFCDKYSGIYCSVRKCLKPIRTLKASLSLSQNDPSIVPPKVKQVEPPLDDDMCQSNTKYTKRCNECICLKLENNVKVLDCSLKKCSSSQVDEMFENDCVVGSVYMRDCRICYCYTIDGVRHQVCHANAECGENKNELDMGFCIPMRMYKKDCNTCKCLSDGKTLKCSSAPCTVRSSNPVSVDLVPVTMMNGDPCPKGFSYKLDCNVCFCLSNGNAICTTRDCSNDDQEF</sequence>
<dbReference type="SUPFAM" id="SSF57283">
    <property type="entry name" value="PMP inhibitors"/>
    <property type="match status" value="4"/>
</dbReference>
<evidence type="ECO:0000259" key="9">
    <source>
        <dbReference type="PROSITE" id="PS51446"/>
    </source>
</evidence>
<feature type="region of interest" description="Disordered" evidence="8">
    <location>
        <begin position="1"/>
        <end position="42"/>
    </location>
</feature>
<feature type="domain" description="Pacifastin" evidence="9">
    <location>
        <begin position="1738"/>
        <end position="1772"/>
    </location>
</feature>
<feature type="disulfide bond" evidence="7">
    <location>
        <begin position="191"/>
        <end position="209"/>
    </location>
</feature>
<feature type="disulfide bond" evidence="7">
    <location>
        <begin position="181"/>
        <end position="196"/>
    </location>
</feature>
<evidence type="ECO:0000256" key="3">
    <source>
        <dbReference type="ARBA" id="ARBA00022690"/>
    </source>
</evidence>
<feature type="disulfide bond" evidence="7">
    <location>
        <begin position="1754"/>
        <end position="1764"/>
    </location>
</feature>
<name>A0A212F584_DANPL</name>
<dbReference type="eggNOG" id="ENOG502T764">
    <property type="taxonomic scope" value="Eukaryota"/>
</dbReference>
<evidence type="ECO:0000256" key="6">
    <source>
        <dbReference type="ARBA" id="ARBA00029459"/>
    </source>
</evidence>
<dbReference type="KEGG" id="dpl:KGM_215529"/>
<feature type="compositionally biased region" description="Basic and acidic residues" evidence="8">
    <location>
        <begin position="1146"/>
        <end position="1164"/>
    </location>
</feature>
<comment type="similarity">
    <text evidence="6 7">Belongs to the protease inhibitor I19 family.</text>
</comment>
<feature type="compositionally biased region" description="Basic residues" evidence="8">
    <location>
        <begin position="1240"/>
        <end position="1252"/>
    </location>
</feature>